<feature type="domain" description="Chitin-binding type-3" evidence="5">
    <location>
        <begin position="510"/>
        <end position="555"/>
    </location>
</feature>
<keyword evidence="7" id="KW-1185">Reference proteome</keyword>
<reference evidence="6 7" key="1">
    <citation type="submission" date="2023-07" db="EMBL/GenBank/DDBJ databases">
        <title>Genomic Encyclopedia of Type Strains, Phase IV (KMG-IV): sequencing the most valuable type-strain genomes for metagenomic binning, comparative biology and taxonomic classification.</title>
        <authorList>
            <person name="Goeker M."/>
        </authorList>
    </citation>
    <scope>NUCLEOTIDE SEQUENCE [LARGE SCALE GENOMIC DNA]</scope>
    <source>
        <strain evidence="6 7">DSM 23494</strain>
    </source>
</reference>
<dbReference type="Pfam" id="PF16656">
    <property type="entry name" value="Pur_ac_phosph_N"/>
    <property type="match status" value="1"/>
</dbReference>
<protein>
    <submittedName>
        <fullName evidence="6">MPP superfamily phosphohydrolase</fullName>
    </submittedName>
</protein>
<evidence type="ECO:0000259" key="5">
    <source>
        <dbReference type="SMART" id="SM00495"/>
    </source>
</evidence>
<sequence>MKTKEKKKTSFVLSSVLAISLGVAQPIFAAETPPAVITSTVTENPNSSMKLSWETRDLDVTKAIAQVVKKSDAKKFASKHVKTFTSNDIVFKNNRAYSKVSATQLEEGTEYLYRVGDGTDKGWSDKGQFKTASTDEEKEFSFLYLSDTQYSSASTDGKKTEQMLKNATSQFKDSVDFTYLAGDFTDKANNPDQWDTFFNLSQNLFQDTFMVPVIGNHDSASGLYLDNYFPSPESAKENTANESSYVYSFDYGSAHFASLNTEHSSGEKLEEQVEWLKKDMEASDKKWKIVLFHKSIYPGASHITDSDIIRLRTALSPVLDELNVDAVLSGHDHVYSRGFVNGDGSKENAQPVKPTDLSTVYAPDAPLYYTIVSGGLKFYNPKNYSVTTGDPLIPNYDFLDVKSTNVEDAASADGNKITYSEVTVSDEKITFDTYYTTTKTNDNRHLETFSIVKEKEHETWSPDKVYVAGDRVSHDGRVFEAKWWTKGENPLKSGQWDVWKEIKDENPNEIPEWNASDIYVAGDKAYYNGELYEAKWWTRGDNPSKSGQWDVWKKVK</sequence>
<evidence type="ECO:0000256" key="4">
    <source>
        <dbReference type="SAM" id="SignalP"/>
    </source>
</evidence>
<proteinExistence type="predicted"/>
<dbReference type="SMART" id="SM00495">
    <property type="entry name" value="ChtBD3"/>
    <property type="match status" value="2"/>
</dbReference>
<gene>
    <name evidence="6" type="ORF">J2S17_005492</name>
</gene>
<dbReference type="Proteomes" id="UP001238088">
    <property type="component" value="Unassembled WGS sequence"/>
</dbReference>
<dbReference type="RefSeq" id="WP_307479826.1">
    <property type="nucleotide sequence ID" value="NZ_JAUSUB010000043.1"/>
</dbReference>
<dbReference type="Gene3D" id="2.60.40.380">
    <property type="entry name" value="Purple acid phosphatase-like, N-terminal"/>
    <property type="match status" value="1"/>
</dbReference>
<keyword evidence="2" id="KW-0378">Hydrolase</keyword>
<evidence type="ECO:0000256" key="1">
    <source>
        <dbReference type="ARBA" id="ARBA00022729"/>
    </source>
</evidence>
<feature type="domain" description="Chitin-binding type-3" evidence="5">
    <location>
        <begin position="457"/>
        <end position="502"/>
    </location>
</feature>
<dbReference type="InterPro" id="IPR015914">
    <property type="entry name" value="PAPs_N"/>
</dbReference>
<keyword evidence="1 4" id="KW-0732">Signal</keyword>
<dbReference type="SUPFAM" id="SSF51055">
    <property type="entry name" value="Carbohydrate binding domain"/>
    <property type="match status" value="2"/>
</dbReference>
<evidence type="ECO:0000313" key="7">
    <source>
        <dbReference type="Proteomes" id="UP001238088"/>
    </source>
</evidence>
<keyword evidence="3" id="KW-0624">Polysaccharide degradation</keyword>
<accession>A0ABU0AU62</accession>
<evidence type="ECO:0000256" key="2">
    <source>
        <dbReference type="ARBA" id="ARBA00022801"/>
    </source>
</evidence>
<evidence type="ECO:0000256" key="3">
    <source>
        <dbReference type="ARBA" id="ARBA00023326"/>
    </source>
</evidence>
<dbReference type="InterPro" id="IPR003610">
    <property type="entry name" value="CBM5/12"/>
</dbReference>
<dbReference type="Gene3D" id="3.60.21.10">
    <property type="match status" value="1"/>
</dbReference>
<keyword evidence="3" id="KW-0119">Carbohydrate metabolism</keyword>
<dbReference type="InterPro" id="IPR036573">
    <property type="entry name" value="CBM_sf_5/12"/>
</dbReference>
<feature type="signal peptide" evidence="4">
    <location>
        <begin position="1"/>
        <end position="29"/>
    </location>
</feature>
<comment type="caution">
    <text evidence="6">The sequence shown here is derived from an EMBL/GenBank/DDBJ whole genome shotgun (WGS) entry which is preliminary data.</text>
</comment>
<dbReference type="PANTHER" id="PTHR45867">
    <property type="entry name" value="PURPLE ACID PHOSPHATASE"/>
    <property type="match status" value="1"/>
</dbReference>
<dbReference type="InterPro" id="IPR008963">
    <property type="entry name" value="Purple_acid_Pase-like_N"/>
</dbReference>
<dbReference type="CDD" id="cd12215">
    <property type="entry name" value="ChiC_BD"/>
    <property type="match status" value="2"/>
</dbReference>
<feature type="chain" id="PRO_5045723901" evidence="4">
    <location>
        <begin position="30"/>
        <end position="556"/>
    </location>
</feature>
<dbReference type="EMBL" id="JAUSUB010000043">
    <property type="protein sequence ID" value="MDQ0273560.1"/>
    <property type="molecule type" value="Genomic_DNA"/>
</dbReference>
<dbReference type="Pfam" id="PF00149">
    <property type="entry name" value="Metallophos"/>
    <property type="match status" value="1"/>
</dbReference>
<dbReference type="InterPro" id="IPR029052">
    <property type="entry name" value="Metallo-depent_PP-like"/>
</dbReference>
<dbReference type="InterPro" id="IPR004843">
    <property type="entry name" value="Calcineurin-like_PHP"/>
</dbReference>
<dbReference type="PANTHER" id="PTHR45867:SF3">
    <property type="entry name" value="ACID PHOSPHATASE TYPE 7"/>
    <property type="match status" value="1"/>
</dbReference>
<name>A0ABU0AU62_9BACI</name>
<dbReference type="Gene3D" id="2.10.10.20">
    <property type="entry name" value="Carbohydrate-binding module superfamily 5/12"/>
    <property type="match status" value="2"/>
</dbReference>
<dbReference type="SUPFAM" id="SSF56300">
    <property type="entry name" value="Metallo-dependent phosphatases"/>
    <property type="match status" value="1"/>
</dbReference>
<organism evidence="6 7">
    <name type="scientific">Cytobacillus purgationiresistens</name>
    <dbReference type="NCBI Taxonomy" id="863449"/>
    <lineage>
        <taxon>Bacteria</taxon>
        <taxon>Bacillati</taxon>
        <taxon>Bacillota</taxon>
        <taxon>Bacilli</taxon>
        <taxon>Bacillales</taxon>
        <taxon>Bacillaceae</taxon>
        <taxon>Cytobacillus</taxon>
    </lineage>
</organism>
<dbReference type="Pfam" id="PF02839">
    <property type="entry name" value="CBM_5_12"/>
    <property type="match status" value="2"/>
</dbReference>
<evidence type="ECO:0000313" key="6">
    <source>
        <dbReference type="EMBL" id="MDQ0273560.1"/>
    </source>
</evidence>
<dbReference type="SUPFAM" id="SSF49363">
    <property type="entry name" value="Purple acid phosphatase, N-terminal domain"/>
    <property type="match status" value="1"/>
</dbReference>